<dbReference type="SUPFAM" id="SSF55811">
    <property type="entry name" value="Nudix"/>
    <property type="match status" value="1"/>
</dbReference>
<evidence type="ECO:0000313" key="9">
    <source>
        <dbReference type="Proteomes" id="UP000187085"/>
    </source>
</evidence>
<evidence type="ECO:0000256" key="3">
    <source>
        <dbReference type="ARBA" id="ARBA00022723"/>
    </source>
</evidence>
<dbReference type="CDD" id="cd03426">
    <property type="entry name" value="NUDIX_CoAse_Nudt7"/>
    <property type="match status" value="1"/>
</dbReference>
<feature type="domain" description="Nudix hydrolase" evidence="7">
    <location>
        <begin position="47"/>
        <end position="188"/>
    </location>
</feature>
<comment type="cofactor">
    <cofactor evidence="1">
        <name>Mn(2+)</name>
        <dbReference type="ChEBI" id="CHEBI:29035"/>
    </cofactor>
</comment>
<reference evidence="8 9" key="1">
    <citation type="submission" date="2016-12" db="EMBL/GenBank/DDBJ databases">
        <title>Draft genome of Tersicoccus phoenicis 1P05MA.</title>
        <authorList>
            <person name="Nakajima Y."/>
            <person name="Yoshizawa S."/>
            <person name="Nakamura K."/>
            <person name="Ogura Y."/>
            <person name="Hayashi T."/>
            <person name="Kogure K."/>
        </authorList>
    </citation>
    <scope>NUCLEOTIDE SEQUENCE [LARGE SCALE GENOMIC DNA]</scope>
    <source>
        <strain evidence="8 9">1p05MA</strain>
    </source>
</reference>
<dbReference type="RefSeq" id="WP_076701573.1">
    <property type="nucleotide sequence ID" value="NZ_MRDE01000016.1"/>
</dbReference>
<keyword evidence="9" id="KW-1185">Reference proteome</keyword>
<keyword evidence="3" id="KW-0479">Metal-binding</keyword>
<proteinExistence type="predicted"/>
<evidence type="ECO:0000256" key="5">
    <source>
        <dbReference type="ARBA" id="ARBA00022842"/>
    </source>
</evidence>
<dbReference type="OrthoDB" id="9802805at2"/>
<gene>
    <name evidence="8" type="ORF">BKD30_02545</name>
</gene>
<keyword evidence="4" id="KW-0378">Hydrolase</keyword>
<keyword evidence="6" id="KW-0464">Manganese</keyword>
<sequence>MSAYTDLVQLGARGDRLTRTPSADPLLALDPATARAAAVLMLFGVLDDHPADTGNAYAPADLDVLLVERSRGLGHHPGQIAFPGGGVDHLDGSVEAAALREAREETGLDPDGVQVLGSMPEVGIPVSGYRVTPVLGWWAATSAVAVVDPEESARVFRVPVSDLLDPARRVTAVVERGTHRHLSPAFLLGGGEDGIVWGFTGLLLSGAFDRLGWTVPWDAARRIPAPL</sequence>
<dbReference type="InterPro" id="IPR045121">
    <property type="entry name" value="CoAse"/>
</dbReference>
<dbReference type="GO" id="GO:0010945">
    <property type="term" value="F:coenzyme A diphosphatase activity"/>
    <property type="evidence" value="ECO:0007669"/>
    <property type="project" value="InterPro"/>
</dbReference>
<dbReference type="InterPro" id="IPR015797">
    <property type="entry name" value="NUDIX_hydrolase-like_dom_sf"/>
</dbReference>
<evidence type="ECO:0000256" key="1">
    <source>
        <dbReference type="ARBA" id="ARBA00001936"/>
    </source>
</evidence>
<protein>
    <submittedName>
        <fullName evidence="8">Coenzyme A pyrophosphatase</fullName>
    </submittedName>
</protein>
<dbReference type="STRING" id="554083.BKD30_02545"/>
<dbReference type="AlphaFoldDB" id="A0A1R1LJ42"/>
<dbReference type="PROSITE" id="PS51462">
    <property type="entry name" value="NUDIX"/>
    <property type="match status" value="1"/>
</dbReference>
<dbReference type="PANTHER" id="PTHR12992:SF11">
    <property type="entry name" value="MITOCHONDRIAL COENZYME A DIPHOSPHATASE NUDT8"/>
    <property type="match status" value="1"/>
</dbReference>
<keyword evidence="5" id="KW-0460">Magnesium</keyword>
<organism evidence="8 9">
    <name type="scientific">Tersicoccus phoenicis</name>
    <dbReference type="NCBI Taxonomy" id="554083"/>
    <lineage>
        <taxon>Bacteria</taxon>
        <taxon>Bacillati</taxon>
        <taxon>Actinomycetota</taxon>
        <taxon>Actinomycetes</taxon>
        <taxon>Micrococcales</taxon>
        <taxon>Micrococcaceae</taxon>
        <taxon>Tersicoccus</taxon>
    </lineage>
</organism>
<dbReference type="PANTHER" id="PTHR12992">
    <property type="entry name" value="NUDIX HYDROLASE"/>
    <property type="match status" value="1"/>
</dbReference>
<dbReference type="InterPro" id="IPR000086">
    <property type="entry name" value="NUDIX_hydrolase_dom"/>
</dbReference>
<dbReference type="Gene3D" id="3.90.79.10">
    <property type="entry name" value="Nucleoside Triphosphate Pyrophosphohydrolase"/>
    <property type="match status" value="1"/>
</dbReference>
<evidence type="ECO:0000256" key="4">
    <source>
        <dbReference type="ARBA" id="ARBA00022801"/>
    </source>
</evidence>
<accession>A0A1R1LJ42</accession>
<dbReference type="GO" id="GO:0046872">
    <property type="term" value="F:metal ion binding"/>
    <property type="evidence" value="ECO:0007669"/>
    <property type="project" value="UniProtKB-KW"/>
</dbReference>
<comment type="cofactor">
    <cofactor evidence="2">
        <name>Mg(2+)</name>
        <dbReference type="ChEBI" id="CHEBI:18420"/>
    </cofactor>
</comment>
<comment type="caution">
    <text evidence="8">The sequence shown here is derived from an EMBL/GenBank/DDBJ whole genome shotgun (WGS) entry which is preliminary data.</text>
</comment>
<evidence type="ECO:0000313" key="8">
    <source>
        <dbReference type="EMBL" id="OMH27558.1"/>
    </source>
</evidence>
<evidence type="ECO:0000256" key="2">
    <source>
        <dbReference type="ARBA" id="ARBA00001946"/>
    </source>
</evidence>
<dbReference type="EMBL" id="MRDE01000016">
    <property type="protein sequence ID" value="OMH27558.1"/>
    <property type="molecule type" value="Genomic_DNA"/>
</dbReference>
<dbReference type="Proteomes" id="UP000187085">
    <property type="component" value="Unassembled WGS sequence"/>
</dbReference>
<evidence type="ECO:0000256" key="6">
    <source>
        <dbReference type="ARBA" id="ARBA00023211"/>
    </source>
</evidence>
<evidence type="ECO:0000259" key="7">
    <source>
        <dbReference type="PROSITE" id="PS51462"/>
    </source>
</evidence>
<dbReference type="Pfam" id="PF00293">
    <property type="entry name" value="NUDIX"/>
    <property type="match status" value="1"/>
</dbReference>
<name>A0A1R1LJ42_9MICC</name>